<name>A0A6A5BQJ2_NAEFO</name>
<protein>
    <submittedName>
        <fullName evidence="2">Uncharacterized protein</fullName>
    </submittedName>
</protein>
<dbReference type="RefSeq" id="XP_044562049.1">
    <property type="nucleotide sequence ID" value="XM_044706620.1"/>
</dbReference>
<dbReference type="Proteomes" id="UP000444721">
    <property type="component" value="Unassembled WGS sequence"/>
</dbReference>
<proteinExistence type="predicted"/>
<dbReference type="VEuPathDB" id="AmoebaDB:NfTy_072140"/>
<dbReference type="GeneID" id="68110546"/>
<gene>
    <name evidence="2" type="ORF">FDP41_003328</name>
</gene>
<evidence type="ECO:0000313" key="2">
    <source>
        <dbReference type="EMBL" id="KAF0977336.1"/>
    </source>
</evidence>
<evidence type="ECO:0000256" key="1">
    <source>
        <dbReference type="SAM" id="MobiDB-lite"/>
    </source>
</evidence>
<organism evidence="2 3">
    <name type="scientific">Naegleria fowleri</name>
    <name type="common">Brain eating amoeba</name>
    <dbReference type="NCBI Taxonomy" id="5763"/>
    <lineage>
        <taxon>Eukaryota</taxon>
        <taxon>Discoba</taxon>
        <taxon>Heterolobosea</taxon>
        <taxon>Tetramitia</taxon>
        <taxon>Eutetramitia</taxon>
        <taxon>Vahlkampfiidae</taxon>
        <taxon>Naegleria</taxon>
    </lineage>
</organism>
<accession>A0A6A5BQJ2</accession>
<reference evidence="2 3" key="1">
    <citation type="journal article" date="2019" name="Sci. Rep.">
        <title>Nanopore sequencing improves the draft genome of the human pathogenic amoeba Naegleria fowleri.</title>
        <authorList>
            <person name="Liechti N."/>
            <person name="Schurch N."/>
            <person name="Bruggmann R."/>
            <person name="Wittwer M."/>
        </authorList>
    </citation>
    <scope>NUCLEOTIDE SEQUENCE [LARGE SCALE GENOMIC DNA]</scope>
    <source>
        <strain evidence="2 3">ATCC 30894</strain>
    </source>
</reference>
<sequence>MRAAKSTEKRQSLNREPYVENFGSDNVEFGTAIDNEIFLIPNDTNTNDLENDVDMDDVLRTLDDTQGVTFASDDDIDTEDVFKILEETQGLEEPFESEASVETEDDSDKMLNDILER</sequence>
<comment type="caution">
    <text evidence="2">The sequence shown here is derived from an EMBL/GenBank/DDBJ whole genome shotgun (WGS) entry which is preliminary data.</text>
</comment>
<feature type="compositionally biased region" description="Acidic residues" evidence="1">
    <location>
        <begin position="92"/>
        <end position="107"/>
    </location>
</feature>
<keyword evidence="3" id="KW-1185">Reference proteome</keyword>
<feature type="compositionally biased region" description="Basic and acidic residues" evidence="1">
    <location>
        <begin position="108"/>
        <end position="117"/>
    </location>
</feature>
<evidence type="ECO:0000313" key="3">
    <source>
        <dbReference type="Proteomes" id="UP000444721"/>
    </source>
</evidence>
<feature type="region of interest" description="Disordered" evidence="1">
    <location>
        <begin position="92"/>
        <end position="117"/>
    </location>
</feature>
<dbReference type="VEuPathDB" id="AmoebaDB:FDP41_003328"/>
<dbReference type="AlphaFoldDB" id="A0A6A5BQJ2"/>
<dbReference type="EMBL" id="VFQX01000034">
    <property type="protein sequence ID" value="KAF0977336.1"/>
    <property type="molecule type" value="Genomic_DNA"/>
</dbReference>